<dbReference type="Gene3D" id="1.25.10.10">
    <property type="entry name" value="Leucine-rich Repeat Variant"/>
    <property type="match status" value="1"/>
</dbReference>
<evidence type="ECO:0000256" key="9">
    <source>
        <dbReference type="ARBA" id="ARBA00083862"/>
    </source>
</evidence>
<dbReference type="FunFam" id="1.25.10.10:FF:001136">
    <property type="entry name" value="Beta-catenin-like protein 1"/>
    <property type="match status" value="1"/>
</dbReference>
<dbReference type="InterPro" id="IPR011989">
    <property type="entry name" value="ARM-like"/>
</dbReference>
<dbReference type="InterPro" id="IPR039678">
    <property type="entry name" value="CTNNBL1"/>
</dbReference>
<evidence type="ECO:0000256" key="4">
    <source>
        <dbReference type="ARBA" id="ARBA00023054"/>
    </source>
</evidence>
<name>H2YRA6_CIOSA</name>
<dbReference type="eggNOG" id="KOG2734">
    <property type="taxonomic scope" value="Eukaryota"/>
</dbReference>
<dbReference type="AlphaFoldDB" id="H2YRA6"/>
<evidence type="ECO:0000256" key="6">
    <source>
        <dbReference type="ARBA" id="ARBA00058456"/>
    </source>
</evidence>
<dbReference type="HOGENOM" id="CLU_017098_0_0_1"/>
<dbReference type="Ensembl" id="ENSCSAVT00000007971.1">
    <property type="protein sequence ID" value="ENSCSAVP00000007866.1"/>
    <property type="gene ID" value="ENSCSAVG00000004701.1"/>
</dbReference>
<dbReference type="InterPro" id="IPR016024">
    <property type="entry name" value="ARM-type_fold"/>
</dbReference>
<comment type="subcellular location">
    <subcellularLocation>
        <location evidence="1">Nucleus</location>
    </subcellularLocation>
</comment>
<proteinExistence type="predicted"/>
<reference evidence="13" key="1">
    <citation type="submission" date="2003-08" db="EMBL/GenBank/DDBJ databases">
        <authorList>
            <person name="Birren B."/>
            <person name="Nusbaum C."/>
            <person name="Abebe A."/>
            <person name="Abouelleil A."/>
            <person name="Adekoya E."/>
            <person name="Ait-zahra M."/>
            <person name="Allen N."/>
            <person name="Allen T."/>
            <person name="An P."/>
            <person name="Anderson M."/>
            <person name="Anderson S."/>
            <person name="Arachchi H."/>
            <person name="Armbruster J."/>
            <person name="Bachantsang P."/>
            <person name="Baldwin J."/>
            <person name="Barry A."/>
            <person name="Bayul T."/>
            <person name="Blitshsteyn B."/>
            <person name="Bloom T."/>
            <person name="Blye J."/>
            <person name="Boguslavskiy L."/>
            <person name="Borowsky M."/>
            <person name="Boukhgalter B."/>
            <person name="Brunache A."/>
            <person name="Butler J."/>
            <person name="Calixte N."/>
            <person name="Calvo S."/>
            <person name="Camarata J."/>
            <person name="Campo K."/>
            <person name="Chang J."/>
            <person name="Cheshatsang Y."/>
            <person name="Citroen M."/>
            <person name="Collymore A."/>
            <person name="Considine T."/>
            <person name="Cook A."/>
            <person name="Cooke P."/>
            <person name="Corum B."/>
            <person name="Cuomo C."/>
            <person name="David R."/>
            <person name="Dawoe T."/>
            <person name="Degray S."/>
            <person name="Dodge S."/>
            <person name="Dooley K."/>
            <person name="Dorje P."/>
            <person name="Dorjee K."/>
            <person name="Dorris L."/>
            <person name="Duffey N."/>
            <person name="Dupes A."/>
            <person name="Elkins T."/>
            <person name="Engels R."/>
            <person name="Erickson J."/>
            <person name="Farina A."/>
            <person name="Faro S."/>
            <person name="Ferreira P."/>
            <person name="Fischer H."/>
            <person name="Fitzgerald M."/>
            <person name="Foley K."/>
            <person name="Gage D."/>
            <person name="Galagan J."/>
            <person name="Gearin G."/>
            <person name="Gnerre S."/>
            <person name="Gnirke A."/>
            <person name="Goyette A."/>
            <person name="Graham J."/>
            <person name="Grandbois E."/>
            <person name="Gyaltsen K."/>
            <person name="Hafez N."/>
            <person name="Hagopian D."/>
            <person name="Hagos B."/>
            <person name="Hall J."/>
            <person name="Hatcher B."/>
            <person name="Heller A."/>
            <person name="Higgins H."/>
            <person name="Honan T."/>
            <person name="Horn A."/>
            <person name="Houde N."/>
            <person name="Hughes L."/>
            <person name="Hulme W."/>
            <person name="Husby E."/>
            <person name="Iliev I."/>
            <person name="Jaffe D."/>
            <person name="Jones C."/>
            <person name="Kamal M."/>
            <person name="Kamat A."/>
            <person name="Kamvysselis M."/>
            <person name="Karlsson E."/>
            <person name="Kells C."/>
            <person name="Kieu A."/>
            <person name="Kisner P."/>
            <person name="Kodira C."/>
            <person name="Kulbokas E."/>
            <person name="Labutti K."/>
            <person name="Lama D."/>
            <person name="Landers T."/>
            <person name="Leger J."/>
            <person name="Levine S."/>
            <person name="Lewis D."/>
            <person name="Lewis T."/>
            <person name="Lindblad-toh K."/>
            <person name="Liu X."/>
            <person name="Lokyitsang T."/>
            <person name="Lokyitsang Y."/>
            <person name="Lucien O."/>
            <person name="Lui A."/>
            <person name="Ma L.J."/>
            <person name="Mabbitt R."/>
            <person name="Macdonald J."/>
            <person name="Maclean C."/>
            <person name="Major J."/>
            <person name="Manning J."/>
            <person name="Marabella R."/>
            <person name="Maru K."/>
            <person name="Matthews C."/>
            <person name="Mauceli E."/>
            <person name="Mccarthy M."/>
            <person name="Mcdonough S."/>
            <person name="Mcghee T."/>
            <person name="Meldrim J."/>
            <person name="Meneus L."/>
            <person name="Mesirov J."/>
            <person name="Mihalev A."/>
            <person name="Mihova T."/>
            <person name="Mikkelsen T."/>
            <person name="Mlenga V."/>
            <person name="Moru K."/>
            <person name="Mozes J."/>
            <person name="Mulrain L."/>
            <person name="Munson G."/>
            <person name="Naylor J."/>
            <person name="Newes C."/>
            <person name="Nguyen C."/>
            <person name="Nguyen N."/>
            <person name="Nguyen T."/>
            <person name="Nicol R."/>
            <person name="Nielsen C."/>
            <person name="Nizzari M."/>
            <person name="Norbu C."/>
            <person name="Norbu N."/>
            <person name="O'donnell P."/>
            <person name="Okoawo O."/>
            <person name="O'leary S."/>
            <person name="Omotosho B."/>
            <person name="O'neill K."/>
            <person name="Osman S."/>
            <person name="Parker S."/>
            <person name="Perrin D."/>
            <person name="Phunkhang P."/>
            <person name="Piqani B."/>
            <person name="Purcell S."/>
            <person name="Rachupka T."/>
            <person name="Ramasamy U."/>
            <person name="Rameau R."/>
            <person name="Ray V."/>
            <person name="Raymond C."/>
            <person name="Retta R."/>
            <person name="Richardson S."/>
            <person name="Rise C."/>
            <person name="Rodriguez J."/>
            <person name="Rogers J."/>
            <person name="Rogov P."/>
            <person name="Rutman M."/>
            <person name="Schupbach R."/>
            <person name="Seaman C."/>
            <person name="Settipalli S."/>
            <person name="Sharpe T."/>
            <person name="Sheridan J."/>
            <person name="Sherpa N."/>
            <person name="Shi J."/>
            <person name="Smirnov S."/>
            <person name="Smith C."/>
            <person name="Sougnez C."/>
            <person name="Spencer B."/>
            <person name="Stalker J."/>
            <person name="Stange-thomann N."/>
            <person name="Stavropoulos S."/>
            <person name="Stetson K."/>
            <person name="Stone C."/>
            <person name="Stone S."/>
            <person name="Stubbs M."/>
            <person name="Talamas J."/>
            <person name="Tchuinga P."/>
            <person name="Tenzing P."/>
            <person name="Tesfaye S."/>
            <person name="Theodore J."/>
            <person name="Thoulutsang Y."/>
            <person name="Topham K."/>
            <person name="Towey S."/>
            <person name="Tsamla T."/>
            <person name="Tsomo N."/>
            <person name="Vallee D."/>
            <person name="Vassiliev H."/>
            <person name="Venkataraman V."/>
            <person name="Vinson J."/>
            <person name="Vo A."/>
            <person name="Wade C."/>
            <person name="Wang S."/>
            <person name="Wangchuk T."/>
            <person name="Wangdi T."/>
            <person name="Whittaker C."/>
            <person name="Wilkinson J."/>
            <person name="Wu Y."/>
            <person name="Wyman D."/>
            <person name="Yadav S."/>
            <person name="Yang S."/>
            <person name="Yang X."/>
            <person name="Yeager S."/>
            <person name="Yee E."/>
            <person name="Young G."/>
            <person name="Zainoun J."/>
            <person name="Zembeck L."/>
            <person name="Zimmer A."/>
            <person name="Zody M."/>
            <person name="Lander E."/>
        </authorList>
    </citation>
    <scope>NUCLEOTIDE SEQUENCE [LARGE SCALE GENOMIC DNA]</scope>
</reference>
<dbReference type="GO" id="GO:0010467">
    <property type="term" value="P:gene expression"/>
    <property type="evidence" value="ECO:0007669"/>
    <property type="project" value="UniProtKB-ARBA"/>
</dbReference>
<feature type="domain" description="Beta-catenin-like protein 1 N-terminal" evidence="11">
    <location>
        <begin position="91"/>
        <end position="202"/>
    </location>
</feature>
<evidence type="ECO:0000256" key="5">
    <source>
        <dbReference type="ARBA" id="ARBA00023242"/>
    </source>
</evidence>
<evidence type="ECO:0000256" key="3">
    <source>
        <dbReference type="ARBA" id="ARBA00022737"/>
    </source>
</evidence>
<reference evidence="12" key="2">
    <citation type="submission" date="2025-08" db="UniProtKB">
        <authorList>
            <consortium name="Ensembl"/>
        </authorList>
    </citation>
    <scope>IDENTIFICATION</scope>
</reference>
<comment type="function">
    <text evidence="6">Component of the PRP19-CDC5L complex that forms an integral part of the spliceosome and is required for activating pre-mRNA splicing. Participates in AID/AICDA-mediated somatic hypermutation (SHM) and class-switch recombination (CSR), 2 processes resulting in the production of high-affinity, mutated isotype-switched antibodies.</text>
</comment>
<dbReference type="SMART" id="SM01156">
    <property type="entry name" value="DUF1716"/>
    <property type="match status" value="1"/>
</dbReference>
<dbReference type="STRING" id="51511.ENSCSAVP00000007866"/>
<evidence type="ECO:0000259" key="11">
    <source>
        <dbReference type="SMART" id="SM01156"/>
    </source>
</evidence>
<keyword evidence="3" id="KW-0677">Repeat</keyword>
<evidence type="ECO:0000256" key="7">
    <source>
        <dbReference type="ARBA" id="ARBA00061776"/>
    </source>
</evidence>
<evidence type="ECO:0000256" key="10">
    <source>
        <dbReference type="SAM" id="MobiDB-lite"/>
    </source>
</evidence>
<dbReference type="GeneTree" id="ENSGT00390000006931"/>
<dbReference type="InParanoid" id="H2YRA6"/>
<evidence type="ECO:0000313" key="12">
    <source>
        <dbReference type="Ensembl" id="ENSCSAVP00000007866.1"/>
    </source>
</evidence>
<protein>
    <recommendedName>
        <fullName evidence="8">Beta-catenin-like protein 1</fullName>
    </recommendedName>
    <alternativeName>
        <fullName evidence="9">Nuclear-associated protein</fullName>
    </alternativeName>
</protein>
<dbReference type="GO" id="GO:0005681">
    <property type="term" value="C:spliceosomal complex"/>
    <property type="evidence" value="ECO:0007669"/>
    <property type="project" value="TreeGrafter"/>
</dbReference>
<dbReference type="PANTHER" id="PTHR14978:SF0">
    <property type="entry name" value="BETA-CATENIN-LIKE PROTEIN 1"/>
    <property type="match status" value="1"/>
</dbReference>
<dbReference type="OMA" id="TDWREQE"/>
<keyword evidence="13" id="KW-1185">Reference proteome</keyword>
<dbReference type="Pfam" id="PF08216">
    <property type="entry name" value="CTNNBL"/>
    <property type="match status" value="1"/>
</dbReference>
<keyword evidence="4" id="KW-0175">Coiled coil</keyword>
<keyword evidence="5" id="KW-0539">Nucleus</keyword>
<sequence length="600" mass="68098">MDVGELLAFKPQTGKREYDDGATEQPKTKVVKSALKSDKSMEKELDTFFVNAKLGVTGERPKRKATRLQLQSGAPISSGVKRSENEIDETEEERQMKLLEMWEEKVKAKEINEEEQYDDQKVKKLILTFEKKVYKNQEMRIKFPDNPEKFMESELDLNDVIVEMKILATLPEQYHYLVELRAVNSLLTLINHANTDIAIAVVDLMQELTEVDSNSENEEGAILLADALVEGQVGSLLVQNLERLDESVKEEASGVHNSLGVIENMLELKPEFGMSFAQQGLVTWLLKRLKAKMPFDANKLYTCETLSILLQQNDEIRKLLGESDGIDILLQQLAAFKRHDPKGAEEVEFMENLFNCLCSALLLASNRGKFLQGEGLQLMNLMLREKKMSRNSALKVLDHAMSGPDGASNSAKFVDILGLRTLFPIFMKPPKKNKKIGSSRKDHEEHSVSIISSMLQNLSGSQRQRLVAKFTENDFAKVDRLMELHFKYYDRVQRVDNRLEAERTRLIAEGEDEEDIEDDFYLRRLDAGLFTLQQTDYILVDICASGSPSIKQRVLQILNLRSGSVKSIRTIIREFVGNLGDGDNVSGVDRQRILGLADKF</sequence>
<evidence type="ECO:0000256" key="8">
    <source>
        <dbReference type="ARBA" id="ARBA00070106"/>
    </source>
</evidence>
<keyword evidence="2" id="KW-0597">Phosphoprotein</keyword>
<accession>H2YRA6</accession>
<dbReference type="PANTHER" id="PTHR14978">
    <property type="entry name" value="BETA-CATENIN-LIKE PROTEIN 1 NUCLEAR ASSOCIATED PROTEIN"/>
    <property type="match status" value="1"/>
</dbReference>
<feature type="region of interest" description="Disordered" evidence="10">
    <location>
        <begin position="1"/>
        <end position="30"/>
    </location>
</feature>
<dbReference type="InterPro" id="IPR013180">
    <property type="entry name" value="CTNNBL1_N"/>
</dbReference>
<comment type="subunit">
    <text evidence="7">Component of the PRP19-CDC5L splicing complex composed of a core complex comprising a homotetramer of PRPF19, CDC5L, PLRG1 and BCAS2, and at least three less stably associated proteins CTNNBL1, CWC15 and HSPA8. Interacts directly with CWC15 and CDC5L in the complex. Interacts with AICDA; the interaction is important for the antibody diversification activity of AICDA. Interacts with PRPF31 (via its NLS). Interacts (via its N-terminal NLS) with KPNA1 and KPNA2.</text>
</comment>
<evidence type="ECO:0000256" key="2">
    <source>
        <dbReference type="ARBA" id="ARBA00022553"/>
    </source>
</evidence>
<dbReference type="Proteomes" id="UP000007875">
    <property type="component" value="Unassembled WGS sequence"/>
</dbReference>
<reference evidence="12" key="3">
    <citation type="submission" date="2025-09" db="UniProtKB">
        <authorList>
            <consortium name="Ensembl"/>
        </authorList>
    </citation>
    <scope>IDENTIFICATION</scope>
</reference>
<evidence type="ECO:0000313" key="13">
    <source>
        <dbReference type="Proteomes" id="UP000007875"/>
    </source>
</evidence>
<evidence type="ECO:0000256" key="1">
    <source>
        <dbReference type="ARBA" id="ARBA00004123"/>
    </source>
</evidence>
<organism evidence="12 13">
    <name type="scientific">Ciona savignyi</name>
    <name type="common">Pacific transparent sea squirt</name>
    <dbReference type="NCBI Taxonomy" id="51511"/>
    <lineage>
        <taxon>Eukaryota</taxon>
        <taxon>Metazoa</taxon>
        <taxon>Chordata</taxon>
        <taxon>Tunicata</taxon>
        <taxon>Ascidiacea</taxon>
        <taxon>Phlebobranchia</taxon>
        <taxon>Cionidae</taxon>
        <taxon>Ciona</taxon>
    </lineage>
</organism>
<dbReference type="SUPFAM" id="SSF48371">
    <property type="entry name" value="ARM repeat"/>
    <property type="match status" value="1"/>
</dbReference>